<dbReference type="SUPFAM" id="SSF52343">
    <property type="entry name" value="Ferredoxin reductase-like, C-terminal NADP-linked domain"/>
    <property type="match status" value="1"/>
</dbReference>
<name>A0A9P5NZ64_GYMJU</name>
<accession>A0A9P5NZ64</accession>
<dbReference type="EMBL" id="JADNYJ010000008">
    <property type="protein sequence ID" value="KAF8909783.1"/>
    <property type="molecule type" value="Genomic_DNA"/>
</dbReference>
<dbReference type="Gene3D" id="2.30.110.10">
    <property type="entry name" value="Electron Transport, Fmn-binding Protein, Chain A"/>
    <property type="match status" value="1"/>
</dbReference>
<protein>
    <recommendedName>
        <fullName evidence="1">Oxidoreductase FAD/NAD(P)-binding domain-containing protein</fullName>
    </recommendedName>
</protein>
<dbReference type="PANTHER" id="PTHR42815:SF2">
    <property type="entry name" value="FAD-BINDING, PUTATIVE (AFU_ORTHOLOGUE AFUA_6G07600)-RELATED"/>
    <property type="match status" value="1"/>
</dbReference>
<dbReference type="Proteomes" id="UP000724874">
    <property type="component" value="Unassembled WGS sequence"/>
</dbReference>
<dbReference type="Pfam" id="PF00175">
    <property type="entry name" value="NAD_binding_1"/>
    <property type="match status" value="1"/>
</dbReference>
<sequence>MTALNGWHPGERLVRKKMGLDKIPGISDLWSYIAGEIPEQHSDFYSTRLPFVPVCILDEEGRPWGSVLAGKGGEIGFVKHPRYNTLAIQPRLWDGDPFQKYLKAIKQNKSRPLIAGIGVELSTRRRNKFAGHITKTVAEGDTAYLELVVNEAIGNCPKYITLRELEPHPSASSVVLEDRPHLSADERLSDEAIAFILAADTVFFGTTYAASQDQSSVYPSHVGMNHRGGRVGFTRVKPSDGRTVILPDFSGNRFMTSLGNVEATPLASLTYISFTTGDILYLSGEAKNLYGSDARAVMPLQDMLTEIYVTGYTFVRDAFPARVPPGYKIQPSPYSPPVKILAEEESQNSHLFRDNEQPKALLASITIHAPTIATFEWESSVPLHINPGQAIIMSFSSLLGSRQYQHMAPRKPSSVNDDFIRTWTVSRADDLGNDSRRYALTMREKPGGVVTGALFSIARKLSQFKKEALADSRDLSLSVDIVGVSGDFVLPDLKERSAGVDNGPPSDGPQSPRHLVWIAGGIGVTPFLAMLAALSKASQPPPFEIVLVISTREPDVLLSLVLESLGNPESATIPSYLKIHIFTTTSISDNHSTLGFTRHDGRIDLRFFEENKESFGLGREDTEIFLCGPDSFESSVRASLGKVGFDTGKVHREGFAY</sequence>
<comment type="caution">
    <text evidence="2">The sequence shown here is derived from an EMBL/GenBank/DDBJ whole genome shotgun (WGS) entry which is preliminary data.</text>
</comment>
<evidence type="ECO:0000313" key="3">
    <source>
        <dbReference type="Proteomes" id="UP000724874"/>
    </source>
</evidence>
<dbReference type="InterPro" id="IPR001433">
    <property type="entry name" value="OxRdtase_FAD/NAD-bd"/>
</dbReference>
<dbReference type="InterPro" id="IPR012349">
    <property type="entry name" value="Split_barrel_FMN-bd"/>
</dbReference>
<organism evidence="2 3">
    <name type="scientific">Gymnopilus junonius</name>
    <name type="common">Spectacular rustgill mushroom</name>
    <name type="synonym">Gymnopilus spectabilis subsp. junonius</name>
    <dbReference type="NCBI Taxonomy" id="109634"/>
    <lineage>
        <taxon>Eukaryota</taxon>
        <taxon>Fungi</taxon>
        <taxon>Dikarya</taxon>
        <taxon>Basidiomycota</taxon>
        <taxon>Agaricomycotina</taxon>
        <taxon>Agaricomycetes</taxon>
        <taxon>Agaricomycetidae</taxon>
        <taxon>Agaricales</taxon>
        <taxon>Agaricineae</taxon>
        <taxon>Hymenogastraceae</taxon>
        <taxon>Gymnopilus</taxon>
    </lineage>
</organism>
<dbReference type="InterPro" id="IPR039261">
    <property type="entry name" value="FNR_nucleotide-bd"/>
</dbReference>
<dbReference type="AlphaFoldDB" id="A0A9P5NZ64"/>
<evidence type="ECO:0000313" key="2">
    <source>
        <dbReference type="EMBL" id="KAF8909783.1"/>
    </source>
</evidence>
<dbReference type="Gene3D" id="3.40.50.80">
    <property type="entry name" value="Nucleotide-binding domain of ferredoxin-NADP reductase (FNR) module"/>
    <property type="match status" value="1"/>
</dbReference>
<keyword evidence="3" id="KW-1185">Reference proteome</keyword>
<feature type="domain" description="Oxidoreductase FAD/NAD(P)-binding" evidence="1">
    <location>
        <begin position="518"/>
        <end position="637"/>
    </location>
</feature>
<dbReference type="GO" id="GO:0016491">
    <property type="term" value="F:oxidoreductase activity"/>
    <property type="evidence" value="ECO:0007669"/>
    <property type="project" value="InterPro"/>
</dbReference>
<proteinExistence type="predicted"/>
<evidence type="ECO:0000259" key="1">
    <source>
        <dbReference type="Pfam" id="PF00175"/>
    </source>
</evidence>
<dbReference type="PANTHER" id="PTHR42815">
    <property type="entry name" value="FAD-BINDING, PUTATIVE (AFU_ORTHOLOGUE AFUA_6G07600)-RELATED"/>
    <property type="match status" value="1"/>
</dbReference>
<reference evidence="2" key="1">
    <citation type="submission" date="2020-11" db="EMBL/GenBank/DDBJ databases">
        <authorList>
            <consortium name="DOE Joint Genome Institute"/>
            <person name="Ahrendt S."/>
            <person name="Riley R."/>
            <person name="Andreopoulos W."/>
            <person name="LaButti K."/>
            <person name="Pangilinan J."/>
            <person name="Ruiz-duenas F.J."/>
            <person name="Barrasa J.M."/>
            <person name="Sanchez-Garcia M."/>
            <person name="Camarero S."/>
            <person name="Miyauchi S."/>
            <person name="Serrano A."/>
            <person name="Linde D."/>
            <person name="Babiker R."/>
            <person name="Drula E."/>
            <person name="Ayuso-Fernandez I."/>
            <person name="Pacheco R."/>
            <person name="Padilla G."/>
            <person name="Ferreira P."/>
            <person name="Barriuso J."/>
            <person name="Kellner H."/>
            <person name="Castanera R."/>
            <person name="Alfaro M."/>
            <person name="Ramirez L."/>
            <person name="Pisabarro A.G."/>
            <person name="Kuo A."/>
            <person name="Tritt A."/>
            <person name="Lipzen A."/>
            <person name="He G."/>
            <person name="Yan M."/>
            <person name="Ng V."/>
            <person name="Cullen D."/>
            <person name="Martin F."/>
            <person name="Rosso M.-N."/>
            <person name="Henrissat B."/>
            <person name="Hibbett D."/>
            <person name="Martinez A.T."/>
            <person name="Grigoriev I.V."/>
        </authorList>
    </citation>
    <scope>NUCLEOTIDE SEQUENCE</scope>
    <source>
        <strain evidence="2">AH 44721</strain>
    </source>
</reference>
<gene>
    <name evidence="2" type="ORF">CPB84DRAFT_1812978</name>
</gene>
<dbReference type="OrthoDB" id="436496at2759"/>